<dbReference type="Pfam" id="PF14384">
    <property type="entry name" value="BrnA_antitoxin"/>
    <property type="match status" value="1"/>
</dbReference>
<proteinExistence type="predicted"/>
<sequence>MNKQRPEHISQEDWDAVDSPPLDDSLLAAMKPVRMEHPDIPPRVRGPQKAARKAAVSIRLDQSVVESFRATGRGWQARVNDILRDWLKEHKPA</sequence>
<dbReference type="AlphaFoldDB" id="A0A521G121"/>
<dbReference type="EMBL" id="NQJD01000019">
    <property type="protein sequence ID" value="TAA74717.1"/>
    <property type="molecule type" value="Genomic_DNA"/>
</dbReference>
<dbReference type="InterPro" id="IPR025528">
    <property type="entry name" value="BrnA_antitoxin"/>
</dbReference>
<accession>A0A521G121</accession>
<reference evidence="2" key="1">
    <citation type="submission" date="2017-07" db="EMBL/GenBank/DDBJ databases">
        <title>The cable genome - Insights into the physiology and evolution of filamentous bacteria capable of sulfide oxidation via long distance electron transfer.</title>
        <authorList>
            <person name="Thorup C."/>
            <person name="Bjerg J.T."/>
            <person name="Schreiber L."/>
            <person name="Nielsen L.P."/>
            <person name="Kjeldsen K.U."/>
            <person name="Boesen T."/>
            <person name="Boggild A."/>
            <person name="Meysman F."/>
            <person name="Geelhoed J."/>
            <person name="Schramm A."/>
        </authorList>
    </citation>
    <scope>NUCLEOTIDE SEQUENCE [LARGE SCALE GENOMIC DNA]</scope>
    <source>
        <strain evidence="2">GS</strain>
    </source>
</reference>
<evidence type="ECO:0000313" key="2">
    <source>
        <dbReference type="EMBL" id="TAA74717.1"/>
    </source>
</evidence>
<keyword evidence="3" id="KW-1185">Reference proteome</keyword>
<protein>
    <submittedName>
        <fullName evidence="2">Uncharacterized conserved protein, DUF4415 family</fullName>
    </submittedName>
</protein>
<organism evidence="2 3">
    <name type="scientific">Candidatus Electronema aureum</name>
    <dbReference type="NCBI Taxonomy" id="2005002"/>
    <lineage>
        <taxon>Bacteria</taxon>
        <taxon>Pseudomonadati</taxon>
        <taxon>Thermodesulfobacteriota</taxon>
        <taxon>Desulfobulbia</taxon>
        <taxon>Desulfobulbales</taxon>
        <taxon>Desulfobulbaceae</taxon>
        <taxon>Candidatus Electronema</taxon>
    </lineage>
</organism>
<name>A0A521G121_9BACT</name>
<comment type="caution">
    <text evidence="2">The sequence shown here is derived from an EMBL/GenBank/DDBJ whole genome shotgun (WGS) entry which is preliminary data.</text>
</comment>
<evidence type="ECO:0000313" key="3">
    <source>
        <dbReference type="Proteomes" id="UP000316238"/>
    </source>
</evidence>
<feature type="compositionally biased region" description="Basic and acidic residues" evidence="1">
    <location>
        <begin position="1"/>
        <end position="11"/>
    </location>
</feature>
<feature type="region of interest" description="Disordered" evidence="1">
    <location>
        <begin position="1"/>
        <end position="23"/>
    </location>
</feature>
<gene>
    <name evidence="2" type="ORF">CDV28_11930</name>
</gene>
<dbReference type="Proteomes" id="UP000316238">
    <property type="component" value="Unassembled WGS sequence"/>
</dbReference>
<evidence type="ECO:0000256" key="1">
    <source>
        <dbReference type="SAM" id="MobiDB-lite"/>
    </source>
</evidence>